<dbReference type="PANTHER" id="PTHR36454">
    <property type="entry name" value="LMO2823 PROTEIN"/>
    <property type="match status" value="1"/>
</dbReference>
<dbReference type="Pfam" id="PF06245">
    <property type="entry name" value="DUF1015"/>
    <property type="match status" value="1"/>
</dbReference>
<organism evidence="1 2">
    <name type="scientific">Namhaeicola litoreus</name>
    <dbReference type="NCBI Taxonomy" id="1052145"/>
    <lineage>
        <taxon>Bacteria</taxon>
        <taxon>Pseudomonadati</taxon>
        <taxon>Bacteroidota</taxon>
        <taxon>Flavobacteriia</taxon>
        <taxon>Flavobacteriales</taxon>
        <taxon>Flavobacteriaceae</taxon>
        <taxon>Namhaeicola</taxon>
    </lineage>
</organism>
<sequence>MAKVKPFRAVRPTRDKVALVTTRSYELYDMKERRSILKYNPFSFLHILEPGFKFNKVVKGLERFRLVNNRFLEFKENQIFQKEEKPVYYLHEKSFGEHVYWGIIAVCSVEDYENAVIKKHENTLAEREKLFGHYLEVAGFNAEPVLITYPNQIEIDHLYNRYKLERAEYEFTTNKKRKHQLWIIDNPADIALIEKTFDSIPQLYIADGHHRSASSHYLKNLLKSKNKGHTGNEFYNYFMTYLIPESNLQITSFDRFIKKLNMSKEDFLVQLDAYFRIENLGNELYRPSKKHHFSMYLDGDYFKLYLRSEKYNIENALDELDAQVLYKTILKPILKIDDLSADKNIVYIPEKENLNQLKTIVDEKKYAVGFGLFPVTTEQLKAVADAKLTMPPKSTYIQPKLRSGLTIYELTE</sequence>
<dbReference type="Proteomes" id="UP001597201">
    <property type="component" value="Unassembled WGS sequence"/>
</dbReference>
<dbReference type="PIRSF" id="PIRSF033563">
    <property type="entry name" value="UCP033563"/>
    <property type="match status" value="1"/>
</dbReference>
<gene>
    <name evidence="1" type="ORF">ACFQ39_10880</name>
</gene>
<keyword evidence="2" id="KW-1185">Reference proteome</keyword>
<dbReference type="PANTHER" id="PTHR36454:SF1">
    <property type="entry name" value="DUF1015 DOMAIN-CONTAINING PROTEIN"/>
    <property type="match status" value="1"/>
</dbReference>
<comment type="caution">
    <text evidence="1">The sequence shown here is derived from an EMBL/GenBank/DDBJ whole genome shotgun (WGS) entry which is preliminary data.</text>
</comment>
<proteinExistence type="predicted"/>
<evidence type="ECO:0000313" key="1">
    <source>
        <dbReference type="EMBL" id="MFD1316124.1"/>
    </source>
</evidence>
<dbReference type="RefSeq" id="WP_377178938.1">
    <property type="nucleotide sequence ID" value="NZ_JBHTMY010000003.1"/>
</dbReference>
<dbReference type="InterPro" id="IPR008323">
    <property type="entry name" value="UCP033563"/>
</dbReference>
<dbReference type="EMBL" id="JBHTMY010000003">
    <property type="protein sequence ID" value="MFD1316124.1"/>
    <property type="molecule type" value="Genomic_DNA"/>
</dbReference>
<evidence type="ECO:0000313" key="2">
    <source>
        <dbReference type="Proteomes" id="UP001597201"/>
    </source>
</evidence>
<name>A0ABW3Y2Q7_9FLAO</name>
<protein>
    <submittedName>
        <fullName evidence="1">DUF1015 domain-containing protein</fullName>
    </submittedName>
</protein>
<accession>A0ABW3Y2Q7</accession>
<reference evidence="2" key="1">
    <citation type="journal article" date="2019" name="Int. J. Syst. Evol. Microbiol.">
        <title>The Global Catalogue of Microorganisms (GCM) 10K type strain sequencing project: providing services to taxonomists for standard genome sequencing and annotation.</title>
        <authorList>
            <consortium name="The Broad Institute Genomics Platform"/>
            <consortium name="The Broad Institute Genome Sequencing Center for Infectious Disease"/>
            <person name="Wu L."/>
            <person name="Ma J."/>
        </authorList>
    </citation>
    <scope>NUCLEOTIDE SEQUENCE [LARGE SCALE GENOMIC DNA]</scope>
    <source>
        <strain evidence="2">CCUG 61485</strain>
    </source>
</reference>